<dbReference type="Pfam" id="PF00535">
    <property type="entry name" value="Glycos_transf_2"/>
    <property type="match status" value="1"/>
</dbReference>
<accession>A0A374N2M5</accession>
<organism evidence="2 3">
    <name type="scientific">Bacteroides uniformis</name>
    <dbReference type="NCBI Taxonomy" id="820"/>
    <lineage>
        <taxon>Bacteria</taxon>
        <taxon>Pseudomonadati</taxon>
        <taxon>Bacteroidota</taxon>
        <taxon>Bacteroidia</taxon>
        <taxon>Bacteroidales</taxon>
        <taxon>Bacteroidaceae</taxon>
        <taxon>Bacteroides</taxon>
    </lineage>
</organism>
<dbReference type="PANTHER" id="PTHR43685:SF2">
    <property type="entry name" value="GLYCOSYLTRANSFERASE 2-LIKE DOMAIN-CONTAINING PROTEIN"/>
    <property type="match status" value="1"/>
</dbReference>
<dbReference type="Gene3D" id="3.90.550.10">
    <property type="entry name" value="Spore Coat Polysaccharide Biosynthesis Protein SpsA, Chain A"/>
    <property type="match status" value="1"/>
</dbReference>
<proteinExistence type="predicted"/>
<gene>
    <name evidence="2" type="ORF">DXD90_04945</name>
</gene>
<dbReference type="RefSeq" id="WP_117962776.1">
    <property type="nucleotide sequence ID" value="NZ_JADNFT010000001.1"/>
</dbReference>
<dbReference type="Proteomes" id="UP000263754">
    <property type="component" value="Unassembled WGS sequence"/>
</dbReference>
<sequence length="342" mass="40421">MHTPKLTVVVPCWNCEKYIAQLLNCILNQSFQDWRLLLIDDHSTDNTAVVVKGFSKKDQRIAYHLRNRLPKGAQTCRNMGLSLASDSEYVIFFDADDLIAPYCFEQRVSYMDLHKDLDFAIFPALMVCEDHKYHYVYGYQLFDDTLKALLNWTLPMVGWTNIYRVLSYKERKLEWDENLLSMQDSDFNIQALLKGCKYAYADTKPDYFYRIFKTNGSISSKISSKQHLKSHLHLIKKILLSLDVGQLEKYDKDLECYLLKFIRIFATDVTTMKAFVNIPWIKVRKWYTIRALACAYISPKAIKLLFPKIKRLNARNMQKWELLMNEKYMDIKSYDKLYGFQE</sequence>
<protein>
    <submittedName>
        <fullName evidence="2">Glycosyltransferase family 2 protein</fullName>
    </submittedName>
</protein>
<name>A0A374N2M5_BACUN</name>
<evidence type="ECO:0000259" key="1">
    <source>
        <dbReference type="Pfam" id="PF00535"/>
    </source>
</evidence>
<dbReference type="PANTHER" id="PTHR43685">
    <property type="entry name" value="GLYCOSYLTRANSFERASE"/>
    <property type="match status" value="1"/>
</dbReference>
<dbReference type="CDD" id="cd00761">
    <property type="entry name" value="Glyco_tranf_GTA_type"/>
    <property type="match status" value="1"/>
</dbReference>
<dbReference type="EMBL" id="QSOF01000005">
    <property type="protein sequence ID" value="RGI77946.1"/>
    <property type="molecule type" value="Genomic_DNA"/>
</dbReference>
<keyword evidence="2" id="KW-0808">Transferase</keyword>
<dbReference type="InterPro" id="IPR001173">
    <property type="entry name" value="Glyco_trans_2-like"/>
</dbReference>
<comment type="caution">
    <text evidence="2">The sequence shown here is derived from an EMBL/GenBank/DDBJ whole genome shotgun (WGS) entry which is preliminary data.</text>
</comment>
<dbReference type="SUPFAM" id="SSF53448">
    <property type="entry name" value="Nucleotide-diphospho-sugar transferases"/>
    <property type="match status" value="1"/>
</dbReference>
<dbReference type="AlphaFoldDB" id="A0A374N2M5"/>
<evidence type="ECO:0000313" key="3">
    <source>
        <dbReference type="Proteomes" id="UP000263754"/>
    </source>
</evidence>
<dbReference type="InterPro" id="IPR050834">
    <property type="entry name" value="Glycosyltransf_2"/>
</dbReference>
<evidence type="ECO:0000313" key="2">
    <source>
        <dbReference type="EMBL" id="RGI77946.1"/>
    </source>
</evidence>
<feature type="domain" description="Glycosyltransferase 2-like" evidence="1">
    <location>
        <begin position="7"/>
        <end position="153"/>
    </location>
</feature>
<dbReference type="GO" id="GO:0016740">
    <property type="term" value="F:transferase activity"/>
    <property type="evidence" value="ECO:0007669"/>
    <property type="project" value="UniProtKB-KW"/>
</dbReference>
<reference evidence="2 3" key="1">
    <citation type="submission" date="2018-08" db="EMBL/GenBank/DDBJ databases">
        <title>A genome reference for cultivated species of the human gut microbiota.</title>
        <authorList>
            <person name="Zou Y."/>
            <person name="Xue W."/>
            <person name="Luo G."/>
        </authorList>
    </citation>
    <scope>NUCLEOTIDE SEQUENCE [LARGE SCALE GENOMIC DNA]</scope>
    <source>
        <strain evidence="2 3">TM10-17</strain>
    </source>
</reference>
<dbReference type="InterPro" id="IPR029044">
    <property type="entry name" value="Nucleotide-diphossugar_trans"/>
</dbReference>